<keyword evidence="2" id="KW-0378">Hydrolase</keyword>
<dbReference type="InterPro" id="IPR000073">
    <property type="entry name" value="AB_hydrolase_1"/>
</dbReference>
<proteinExistence type="predicted"/>
<accession>A0A4Y6PZV9</accession>
<sequence>MATAITSAERPDWLPEHLFPFDSRFVGVDGHHIHYVDEGSGQVILFLHGNPTWSFLYRHIIARLSDQFRCVALDFPGFGLSTARDGYGFRPQDHAHVLGEFLDMLELDEMLVMLHDWSGPIGLSVAVQRPERFVGFIVGNTFAWPLDEKWRFRAMARAVGGRWGASVERQFNTFVNLAMPLATTKHLPHEVMRCYRKPFPSAESRRPIHVFAHELLASHGFLYEVQKNLGKLREHPALLVWGQRDVAFRASERARFEEVFPGHELVLLEDANHFIQEDSPDAIAEAIDEWEDLACSHLR</sequence>
<organism evidence="2 3">
    <name type="scientific">Persicimonas caeni</name>
    <dbReference type="NCBI Taxonomy" id="2292766"/>
    <lineage>
        <taxon>Bacteria</taxon>
        <taxon>Deltaproteobacteria</taxon>
        <taxon>Bradymonadales</taxon>
        <taxon>Bradymonadaceae</taxon>
        <taxon>Persicimonas</taxon>
    </lineage>
</organism>
<dbReference type="InterPro" id="IPR029058">
    <property type="entry name" value="AB_hydrolase_fold"/>
</dbReference>
<dbReference type="PRINTS" id="PR00412">
    <property type="entry name" value="EPOXHYDRLASE"/>
</dbReference>
<dbReference type="Gene3D" id="3.40.50.1820">
    <property type="entry name" value="alpha/beta hydrolase"/>
    <property type="match status" value="1"/>
</dbReference>
<accession>A0A5B8YER1</accession>
<dbReference type="InterPro" id="IPR050266">
    <property type="entry name" value="AB_hydrolase_sf"/>
</dbReference>
<dbReference type="Pfam" id="PF00561">
    <property type="entry name" value="Abhydrolase_1"/>
    <property type="match status" value="1"/>
</dbReference>
<gene>
    <name evidence="2" type="ORF">FIV42_24625</name>
</gene>
<dbReference type="PANTHER" id="PTHR43798:SF24">
    <property type="entry name" value="CIS-3-ALKYL-4-ALKYLOXETAN-2-ONE DECARBOXYLASE"/>
    <property type="match status" value="1"/>
</dbReference>
<dbReference type="InterPro" id="IPR000639">
    <property type="entry name" value="Epox_hydrolase-like"/>
</dbReference>
<dbReference type="RefSeq" id="WP_141200266.1">
    <property type="nucleotide sequence ID" value="NZ_CP041186.1"/>
</dbReference>
<dbReference type="PANTHER" id="PTHR43798">
    <property type="entry name" value="MONOACYLGLYCEROL LIPASE"/>
    <property type="match status" value="1"/>
</dbReference>
<dbReference type="GO" id="GO:0016787">
    <property type="term" value="F:hydrolase activity"/>
    <property type="evidence" value="ECO:0007669"/>
    <property type="project" value="UniProtKB-KW"/>
</dbReference>
<protein>
    <submittedName>
        <fullName evidence="2">Alpha/beta fold hydrolase</fullName>
    </submittedName>
</protein>
<dbReference type="GO" id="GO:0016020">
    <property type="term" value="C:membrane"/>
    <property type="evidence" value="ECO:0007669"/>
    <property type="project" value="TreeGrafter"/>
</dbReference>
<dbReference type="OrthoDB" id="9804723at2"/>
<evidence type="ECO:0000313" key="3">
    <source>
        <dbReference type="Proteomes" id="UP000315995"/>
    </source>
</evidence>
<dbReference type="EMBL" id="CP041186">
    <property type="protein sequence ID" value="QDG53812.1"/>
    <property type="molecule type" value="Genomic_DNA"/>
</dbReference>
<dbReference type="Proteomes" id="UP000315995">
    <property type="component" value="Chromosome"/>
</dbReference>
<reference evidence="2 3" key="1">
    <citation type="submission" date="2019-06" db="EMBL/GenBank/DDBJ databases">
        <title>Persicimonas caeni gen. nov., sp. nov., a predatory bacterium isolated from solar saltern.</title>
        <authorList>
            <person name="Wang S."/>
        </authorList>
    </citation>
    <scope>NUCLEOTIDE SEQUENCE [LARGE SCALE GENOMIC DNA]</scope>
    <source>
        <strain evidence="2 3">YN101</strain>
    </source>
</reference>
<evidence type="ECO:0000313" key="2">
    <source>
        <dbReference type="EMBL" id="QDG53812.1"/>
    </source>
</evidence>
<dbReference type="AlphaFoldDB" id="A0A4Y6PZV9"/>
<keyword evidence="3" id="KW-1185">Reference proteome</keyword>
<evidence type="ECO:0000259" key="1">
    <source>
        <dbReference type="Pfam" id="PF00561"/>
    </source>
</evidence>
<dbReference type="SUPFAM" id="SSF53474">
    <property type="entry name" value="alpha/beta-Hydrolases"/>
    <property type="match status" value="1"/>
</dbReference>
<feature type="domain" description="AB hydrolase-1" evidence="1">
    <location>
        <begin position="43"/>
        <end position="280"/>
    </location>
</feature>
<name>A0A4Y6PZV9_PERCE</name>